<evidence type="ECO:0000256" key="1">
    <source>
        <dbReference type="SAM" id="MobiDB-lite"/>
    </source>
</evidence>
<feature type="region of interest" description="Disordered" evidence="1">
    <location>
        <begin position="150"/>
        <end position="178"/>
    </location>
</feature>
<dbReference type="STRING" id="546266.NEIMUCOT_06602"/>
<proteinExistence type="predicted"/>
<gene>
    <name evidence="2" type="ORF">NEIMUCOT_06602</name>
</gene>
<protein>
    <submittedName>
        <fullName evidence="2">Uncharacterized protein</fullName>
    </submittedName>
</protein>
<accession>D3A111</accession>
<evidence type="ECO:0000313" key="3">
    <source>
        <dbReference type="Proteomes" id="UP000003344"/>
    </source>
</evidence>
<evidence type="ECO:0000313" key="2">
    <source>
        <dbReference type="EMBL" id="EFC86981.1"/>
    </source>
</evidence>
<dbReference type="EMBL" id="ACDX02000037">
    <property type="protein sequence ID" value="EFC86981.1"/>
    <property type="molecule type" value="Genomic_DNA"/>
</dbReference>
<dbReference type="Proteomes" id="UP000003344">
    <property type="component" value="Unassembled WGS sequence"/>
</dbReference>
<dbReference type="AlphaFoldDB" id="D3A111"/>
<reference evidence="2 3" key="1">
    <citation type="submission" date="2009-10" db="EMBL/GenBank/DDBJ databases">
        <authorList>
            <person name="Weinstock G."/>
            <person name="Sodergren E."/>
            <person name="Clifton S."/>
            <person name="Fulton L."/>
            <person name="Fulton B."/>
            <person name="Courtney L."/>
            <person name="Fronick C."/>
            <person name="Harrison M."/>
            <person name="Strong C."/>
            <person name="Farmer C."/>
            <person name="Delahaunty K."/>
            <person name="Markovic C."/>
            <person name="Hall O."/>
            <person name="Minx P."/>
            <person name="Tomlinson C."/>
            <person name="Mitreva M."/>
            <person name="Nelson J."/>
            <person name="Hou S."/>
            <person name="Wollam A."/>
            <person name="Pepin K.H."/>
            <person name="Johnson M."/>
            <person name="Bhonagiri V."/>
            <person name="Nash W.E."/>
            <person name="Warren W."/>
            <person name="Chinwalla A."/>
            <person name="Mardis E.R."/>
            <person name="Wilson R.K."/>
        </authorList>
    </citation>
    <scope>NUCLEOTIDE SEQUENCE [LARGE SCALE GENOMIC DNA]</scope>
    <source>
        <strain evidence="3">ATCC 25996 / DSM 4631 / NCTC 10774 / M26</strain>
    </source>
</reference>
<feature type="region of interest" description="Disordered" evidence="1">
    <location>
        <begin position="1"/>
        <end position="71"/>
    </location>
</feature>
<sequence>MTQRKNESKKMDTNRPDTPQQTDESLDWESRLEKLRQTRQLNAPYTHAPLVRESREPAFEQKPKAKSVKLDDANRDAVLTEYLRKWQEEHNAMLEEEAAETAETDAMVILQENWLNAQSSLQMSASDRQIESTRTVWLNPKRKTVEFDAPAKEAPTSSENENPQAQEQVSDDPKDETPPITVHINVLNPQVINRREVFCISEQDLSERLIKRLRPHVADAVNGMIRTAVQKQMALFTYQLQQTLSEQAPDLVEQLLDYNVKKVLNDIKYEMKYSQGNKKA</sequence>
<feature type="compositionally biased region" description="Basic and acidic residues" evidence="1">
    <location>
        <begin position="1"/>
        <end position="15"/>
    </location>
</feature>
<name>D3A111_NEIM2</name>
<feature type="compositionally biased region" description="Polar residues" evidence="1">
    <location>
        <begin position="155"/>
        <end position="168"/>
    </location>
</feature>
<organism evidence="2 3">
    <name type="scientific">Neisseria mucosa (strain ATCC 25996 / DSM 4631 / NCTC 10774 / M26)</name>
    <dbReference type="NCBI Taxonomy" id="546266"/>
    <lineage>
        <taxon>Bacteria</taxon>
        <taxon>Pseudomonadati</taxon>
        <taxon>Pseudomonadota</taxon>
        <taxon>Betaproteobacteria</taxon>
        <taxon>Neisseriales</taxon>
        <taxon>Neisseriaceae</taxon>
        <taxon>Neisseria</taxon>
    </lineage>
</organism>
<comment type="caution">
    <text evidence="2">The sequence shown here is derived from an EMBL/GenBank/DDBJ whole genome shotgun (WGS) entry which is preliminary data.</text>
</comment>
<feature type="compositionally biased region" description="Basic and acidic residues" evidence="1">
    <location>
        <begin position="50"/>
        <end position="71"/>
    </location>
</feature>
<dbReference type="eggNOG" id="ENOG50331Z3">
    <property type="taxonomic scope" value="Bacteria"/>
</dbReference>